<dbReference type="RefSeq" id="WP_105682405.1">
    <property type="nucleotide sequence ID" value="NZ_JBBGZD010000001.1"/>
</dbReference>
<feature type="region of interest" description="Disordered" evidence="1">
    <location>
        <begin position="1"/>
        <end position="61"/>
    </location>
</feature>
<dbReference type="Proteomes" id="UP000238534">
    <property type="component" value="Unassembled WGS sequence"/>
</dbReference>
<proteinExistence type="predicted"/>
<keyword evidence="4" id="KW-1185">Reference proteome</keyword>
<evidence type="ECO:0000313" key="4">
    <source>
        <dbReference type="Proteomes" id="UP000238325"/>
    </source>
</evidence>
<comment type="caution">
    <text evidence="2">The sequence shown here is derived from an EMBL/GenBank/DDBJ whole genome shotgun (WGS) entry which is preliminary data.</text>
</comment>
<sequence>MDTKGNTKKKESANTAETQKQNQDFPNIPAASQKTNPPDIAKEDVQKSSKNKSGKTDNTKK</sequence>
<evidence type="ECO:0000256" key="1">
    <source>
        <dbReference type="SAM" id="MobiDB-lite"/>
    </source>
</evidence>
<reference evidence="4 5" key="1">
    <citation type="submission" date="2017-09" db="EMBL/GenBank/DDBJ databases">
        <title>Genomic, metabolic, and phenotypic characteristics of bacterial isolates from the natural microbiome of the model nematode Caenorhabditis elegans.</title>
        <authorList>
            <person name="Zimmermann J."/>
            <person name="Obeng N."/>
            <person name="Yang W."/>
            <person name="Obeng O."/>
            <person name="Kissoyan K."/>
            <person name="Pees B."/>
            <person name="Dirksen P."/>
            <person name="Hoppner M."/>
            <person name="Franke A."/>
            <person name="Rosenstiel P."/>
            <person name="Leippe M."/>
            <person name="Dierking K."/>
            <person name="Kaleta C."/>
            <person name="Schulenburg H."/>
        </authorList>
    </citation>
    <scope>NUCLEOTIDE SEQUENCE [LARGE SCALE GENOMIC DNA]</scope>
    <source>
        <strain evidence="2 5">MYb25</strain>
        <strain evidence="3 4">MYb44</strain>
    </source>
</reference>
<organism evidence="2 5">
    <name type="scientific">Chryseobacterium culicis</name>
    <dbReference type="NCBI Taxonomy" id="680127"/>
    <lineage>
        <taxon>Bacteria</taxon>
        <taxon>Pseudomonadati</taxon>
        <taxon>Bacteroidota</taxon>
        <taxon>Flavobacteriia</taxon>
        <taxon>Flavobacteriales</taxon>
        <taxon>Weeksellaceae</taxon>
        <taxon>Chryseobacterium group</taxon>
        <taxon>Chryseobacterium</taxon>
    </lineage>
</organism>
<name>A0A2S9CXL9_CHRCI</name>
<dbReference type="OrthoDB" id="1273615at2"/>
<dbReference type="AlphaFoldDB" id="A0A2S9CXL9"/>
<accession>A0A2S9CXL9</accession>
<evidence type="ECO:0000313" key="3">
    <source>
        <dbReference type="EMBL" id="PRB91015.1"/>
    </source>
</evidence>
<protein>
    <submittedName>
        <fullName evidence="2">Uncharacterized protein</fullName>
    </submittedName>
</protein>
<gene>
    <name evidence="2" type="ORF">CQ022_03090</name>
    <name evidence="3" type="ORF">CQ033_09900</name>
</gene>
<dbReference type="EMBL" id="PCPH01000002">
    <property type="protein sequence ID" value="PRB91015.1"/>
    <property type="molecule type" value="Genomic_DNA"/>
</dbReference>
<evidence type="ECO:0000313" key="2">
    <source>
        <dbReference type="EMBL" id="PRB85265.1"/>
    </source>
</evidence>
<evidence type="ECO:0000313" key="5">
    <source>
        <dbReference type="Proteomes" id="UP000238534"/>
    </source>
</evidence>
<dbReference type="EMBL" id="PCPP01000001">
    <property type="protein sequence ID" value="PRB85265.1"/>
    <property type="molecule type" value="Genomic_DNA"/>
</dbReference>
<feature type="compositionally biased region" description="Basic and acidic residues" evidence="1">
    <location>
        <begin position="1"/>
        <end position="12"/>
    </location>
</feature>
<feature type="compositionally biased region" description="Polar residues" evidence="1">
    <location>
        <begin position="13"/>
        <end position="36"/>
    </location>
</feature>
<dbReference type="Proteomes" id="UP000238325">
    <property type="component" value="Unassembled WGS sequence"/>
</dbReference>